<dbReference type="RefSeq" id="WP_345640870.1">
    <property type="nucleotide sequence ID" value="NZ_BAABLY010000004.1"/>
</dbReference>
<dbReference type="EMBL" id="JBEDNP010000011">
    <property type="protein sequence ID" value="MEQ3540921.1"/>
    <property type="molecule type" value="Genomic_DNA"/>
</dbReference>
<dbReference type="InterPro" id="IPR011335">
    <property type="entry name" value="Restrct_endonuc-II-like"/>
</dbReference>
<evidence type="ECO:0008006" key="4">
    <source>
        <dbReference type="Google" id="ProtNLM"/>
    </source>
</evidence>
<proteinExistence type="predicted"/>
<dbReference type="Proteomes" id="UP001464923">
    <property type="component" value="Unassembled WGS sequence"/>
</dbReference>
<comment type="caution">
    <text evidence="2">The sequence shown here is derived from an EMBL/GenBank/DDBJ whole genome shotgun (WGS) entry which is preliminary data.</text>
</comment>
<gene>
    <name evidence="2" type="ORF">WHI96_19105</name>
</gene>
<sequence>MTRNATASVPSVLPTAAHGAARRRTSRGPDPLARLVAAQDGLVTRAQALAHGLSTDQVDRRLAARRWIPVHPRVYRHAAHPPSERSRVRAAALWAGEDAVLTGAAAAWWWGLLPSAPAVVTVTVPRRRAPRSRARVLVRRRDLDPRDVVTHDGAVVARPAAAVLEAAADPSVPGEALLDHVLTTGSVDAAELVEAHARNLGAHGSGPVGRMLAGASRRVAVRARHGLRALLAHRGVRAWRTDVTVAGVLLDLAFPAARLAVEVHDPVDAGTGADGCGPAWRRAVLRRHGWRTLVVGPTELRRPDELLDRLREAVTGHPAGPGGAAGRAAG</sequence>
<evidence type="ECO:0000256" key="1">
    <source>
        <dbReference type="SAM" id="MobiDB-lite"/>
    </source>
</evidence>
<protein>
    <recommendedName>
        <fullName evidence="4">DUF559 domain-containing protein</fullName>
    </recommendedName>
</protein>
<evidence type="ECO:0000313" key="3">
    <source>
        <dbReference type="Proteomes" id="UP001464923"/>
    </source>
</evidence>
<dbReference type="SUPFAM" id="SSF52980">
    <property type="entry name" value="Restriction endonuclease-like"/>
    <property type="match status" value="1"/>
</dbReference>
<reference evidence="2 3" key="1">
    <citation type="submission" date="2024-03" db="EMBL/GenBank/DDBJ databases">
        <title>Draft genome sequence of Pseudonocardia tropica JCM 19149.</title>
        <authorList>
            <person name="Butdee W."/>
            <person name="Duangmal K."/>
        </authorList>
    </citation>
    <scope>NUCLEOTIDE SEQUENCE [LARGE SCALE GENOMIC DNA]</scope>
    <source>
        <strain evidence="2 3">JCM 19149</strain>
    </source>
</reference>
<feature type="region of interest" description="Disordered" evidence="1">
    <location>
        <begin position="1"/>
        <end position="30"/>
    </location>
</feature>
<name>A0ABV1JY82_9PSEU</name>
<evidence type="ECO:0000313" key="2">
    <source>
        <dbReference type="EMBL" id="MEQ3540921.1"/>
    </source>
</evidence>
<accession>A0ABV1JY82</accession>
<keyword evidence="3" id="KW-1185">Reference proteome</keyword>
<organism evidence="2 3">
    <name type="scientific">Pseudonocardia tropica</name>
    <dbReference type="NCBI Taxonomy" id="681289"/>
    <lineage>
        <taxon>Bacteria</taxon>
        <taxon>Bacillati</taxon>
        <taxon>Actinomycetota</taxon>
        <taxon>Actinomycetes</taxon>
        <taxon>Pseudonocardiales</taxon>
        <taxon>Pseudonocardiaceae</taxon>
        <taxon>Pseudonocardia</taxon>
    </lineage>
</organism>